<proteinExistence type="inferred from homology"/>
<comment type="catalytic activity">
    <reaction evidence="8">
        <text>L-tyrosyl-[protein] + UTP = O-(5'-uridylyl)-L-tyrosyl-[protein] + diphosphate</text>
        <dbReference type="Rhea" id="RHEA:83887"/>
        <dbReference type="Rhea" id="RHEA-COMP:10136"/>
        <dbReference type="Rhea" id="RHEA-COMP:20238"/>
        <dbReference type="ChEBI" id="CHEBI:33019"/>
        <dbReference type="ChEBI" id="CHEBI:46398"/>
        <dbReference type="ChEBI" id="CHEBI:46858"/>
        <dbReference type="ChEBI" id="CHEBI:90602"/>
    </reaction>
</comment>
<dbReference type="GO" id="GO:0005524">
    <property type="term" value="F:ATP binding"/>
    <property type="evidence" value="ECO:0007669"/>
    <property type="project" value="UniProtKB-UniRule"/>
</dbReference>
<feature type="binding site" evidence="8">
    <location>
        <position position="70"/>
    </location>
    <ligand>
        <name>ATP</name>
        <dbReference type="ChEBI" id="CHEBI:30616"/>
    </ligand>
</feature>
<keyword evidence="4 8" id="KW-0479">Metal-binding</keyword>
<keyword evidence="10" id="KW-1185">Reference proteome</keyword>
<feature type="binding site" evidence="8">
    <location>
        <position position="220"/>
    </location>
    <ligand>
        <name>Mg(2+)</name>
        <dbReference type="ChEBI" id="CHEBI:18420"/>
    </ligand>
</feature>
<dbReference type="STRING" id="573058.SAMN00017477_1772"/>
<keyword evidence="7 8" id="KW-0460">Magnesium</keyword>
<keyword evidence="5 8" id="KW-0547">Nucleotide-binding</keyword>
<evidence type="ECO:0000256" key="6">
    <source>
        <dbReference type="ARBA" id="ARBA00022840"/>
    </source>
</evidence>
<comment type="catalytic activity">
    <reaction evidence="8">
        <text>L-seryl-[protein] + ATP = 3-O-(5'-adenylyl)-L-seryl-[protein] + diphosphate</text>
        <dbReference type="Rhea" id="RHEA:58120"/>
        <dbReference type="Rhea" id="RHEA-COMP:9863"/>
        <dbReference type="Rhea" id="RHEA-COMP:15073"/>
        <dbReference type="ChEBI" id="CHEBI:29999"/>
        <dbReference type="ChEBI" id="CHEBI:30616"/>
        <dbReference type="ChEBI" id="CHEBI:33019"/>
        <dbReference type="ChEBI" id="CHEBI:142516"/>
        <dbReference type="EC" id="2.7.7.108"/>
    </reaction>
</comment>
<protein>
    <recommendedName>
        <fullName evidence="8">Protein nucleotidyltransferase YdiU</fullName>
        <ecNumber evidence="8">2.7.7.-</ecNumber>
    </recommendedName>
    <alternativeName>
        <fullName evidence="8">Protein adenylyltransferase YdiU</fullName>
        <ecNumber evidence="8">2.7.7.108</ecNumber>
    </alternativeName>
    <alternativeName>
        <fullName evidence="8">Protein uridylyltransferase YdiU</fullName>
        <ecNumber evidence="8">2.7.7.-</ecNumber>
    </alternativeName>
</protein>
<dbReference type="RefSeq" id="WP_084231306.1">
    <property type="nucleotide sequence ID" value="NZ_FWWR01000011.1"/>
</dbReference>
<dbReference type="Proteomes" id="UP000192368">
    <property type="component" value="Unassembled WGS sequence"/>
</dbReference>
<organism evidence="9 10">
    <name type="scientific">Peptoniphilus asaccharolyticus DSM 20463</name>
    <dbReference type="NCBI Taxonomy" id="573058"/>
    <lineage>
        <taxon>Bacteria</taxon>
        <taxon>Bacillati</taxon>
        <taxon>Bacillota</taxon>
        <taxon>Tissierellia</taxon>
        <taxon>Tissierellales</taxon>
        <taxon>Peptoniphilaceae</taxon>
        <taxon>Peptoniphilus</taxon>
    </lineage>
</organism>
<sequence>MNYEYLEKLSPTFYSRVKPTEIPLEYVKVNDELLNQLGLGLKEIDYSSEDIIAMAYSGHQFGYFTRLGDGRATLIGDLDGVELHLKGSGKTPYSRGGDGKATLGSMVREYLISEAMYALGVPTTRSLFVAKTGNAVIRESVEDGAVNLRLAKTHVRFGTFGYAKEMGKESVKELLDYISNKLYGGISPFNLLKKLSEEGAKLMAKWMGIGFIHGVMNTDNMSLAVETIDYGPCAFMDIYNPETVFSSIDTIGRYKYSNQPKIYQWNLARFAEYILDVLLEEVSKEEIEKVLTDFSKIYEEEFKRGFFNKLGIENPEENDDELIYELLNTMYMNKMDFTNTFYKLTIGEYQKELERFVEKWEPKCSSRELMKKSNPVVIPRNEIIEKIIKSAENGNYKPLEEATKIFSEPYNYEIEIDEKYKRPMEESAILKFKTYCGT</sequence>
<comment type="cofactor">
    <cofactor evidence="8">
        <name>Mg(2+)</name>
        <dbReference type="ChEBI" id="CHEBI:18420"/>
    </cofactor>
    <cofactor evidence="8">
        <name>Mn(2+)</name>
        <dbReference type="ChEBI" id="CHEBI:29035"/>
    </cofactor>
</comment>
<evidence type="ECO:0000313" key="10">
    <source>
        <dbReference type="Proteomes" id="UP000192368"/>
    </source>
</evidence>
<comment type="catalytic activity">
    <reaction evidence="8">
        <text>L-tyrosyl-[protein] + ATP = O-(5'-adenylyl)-L-tyrosyl-[protein] + diphosphate</text>
        <dbReference type="Rhea" id="RHEA:54288"/>
        <dbReference type="Rhea" id="RHEA-COMP:10136"/>
        <dbReference type="Rhea" id="RHEA-COMP:13846"/>
        <dbReference type="ChEBI" id="CHEBI:30616"/>
        <dbReference type="ChEBI" id="CHEBI:33019"/>
        <dbReference type="ChEBI" id="CHEBI:46858"/>
        <dbReference type="ChEBI" id="CHEBI:83624"/>
        <dbReference type="EC" id="2.7.7.108"/>
    </reaction>
</comment>
<gene>
    <name evidence="8" type="primary">ydiU</name>
    <name evidence="8" type="synonym">selO</name>
    <name evidence="9" type="ORF">SAMN00017477_1772</name>
</gene>
<feature type="binding site" evidence="8">
    <location>
        <position position="229"/>
    </location>
    <ligand>
        <name>ATP</name>
        <dbReference type="ChEBI" id="CHEBI:30616"/>
    </ligand>
</feature>
<comment type="catalytic activity">
    <reaction evidence="8">
        <text>L-histidyl-[protein] + UTP = N(tele)-(5'-uridylyl)-L-histidyl-[protein] + diphosphate</text>
        <dbReference type="Rhea" id="RHEA:83891"/>
        <dbReference type="Rhea" id="RHEA-COMP:9745"/>
        <dbReference type="Rhea" id="RHEA-COMP:20239"/>
        <dbReference type="ChEBI" id="CHEBI:29979"/>
        <dbReference type="ChEBI" id="CHEBI:33019"/>
        <dbReference type="ChEBI" id="CHEBI:46398"/>
        <dbReference type="ChEBI" id="CHEBI:233474"/>
    </reaction>
</comment>
<dbReference type="PANTHER" id="PTHR12153">
    <property type="entry name" value="SELENOPROTEIN O"/>
    <property type="match status" value="1"/>
</dbReference>
<dbReference type="GO" id="GO:0070733">
    <property type="term" value="F:AMPylase activity"/>
    <property type="evidence" value="ECO:0007669"/>
    <property type="project" value="UniProtKB-EC"/>
</dbReference>
<dbReference type="EMBL" id="FWWR01000011">
    <property type="protein sequence ID" value="SMB91228.1"/>
    <property type="molecule type" value="Genomic_DNA"/>
</dbReference>
<dbReference type="GO" id="GO:0030145">
    <property type="term" value="F:manganese ion binding"/>
    <property type="evidence" value="ECO:0007669"/>
    <property type="project" value="UniProtKB-UniRule"/>
</dbReference>
<feature type="binding site" evidence="8">
    <location>
        <position position="86"/>
    </location>
    <ligand>
        <name>ATP</name>
        <dbReference type="ChEBI" id="CHEBI:30616"/>
    </ligand>
</feature>
<dbReference type="HAMAP" id="MF_00692">
    <property type="entry name" value="SelO"/>
    <property type="match status" value="1"/>
</dbReference>
<evidence type="ECO:0000256" key="1">
    <source>
        <dbReference type="ARBA" id="ARBA00009747"/>
    </source>
</evidence>
<comment type="catalytic activity">
    <reaction evidence="8">
        <text>L-threonyl-[protein] + ATP = 3-O-(5'-adenylyl)-L-threonyl-[protein] + diphosphate</text>
        <dbReference type="Rhea" id="RHEA:54292"/>
        <dbReference type="Rhea" id="RHEA-COMP:11060"/>
        <dbReference type="Rhea" id="RHEA-COMP:13847"/>
        <dbReference type="ChEBI" id="CHEBI:30013"/>
        <dbReference type="ChEBI" id="CHEBI:30616"/>
        <dbReference type="ChEBI" id="CHEBI:33019"/>
        <dbReference type="ChEBI" id="CHEBI:138113"/>
        <dbReference type="EC" id="2.7.7.108"/>
    </reaction>
</comment>
<feature type="binding site" evidence="8">
    <location>
        <position position="71"/>
    </location>
    <ligand>
        <name>ATP</name>
        <dbReference type="ChEBI" id="CHEBI:30616"/>
    </ligand>
</feature>
<comment type="function">
    <text evidence="8">Nucleotidyltransferase involved in the post-translational modification of proteins. It can catalyze the addition of adenosine monophosphate (AMP) or uridine monophosphate (UMP) to a protein, resulting in modifications known as AMPylation and UMPylation.</text>
</comment>
<keyword evidence="2 8" id="KW-0808">Transferase</keyword>
<evidence type="ECO:0000256" key="5">
    <source>
        <dbReference type="ARBA" id="ARBA00022741"/>
    </source>
</evidence>
<keyword evidence="6 8" id="KW-0067">ATP-binding</keyword>
<evidence type="ECO:0000256" key="4">
    <source>
        <dbReference type="ARBA" id="ARBA00022723"/>
    </source>
</evidence>
<feature type="binding site" evidence="8">
    <location>
        <position position="149"/>
    </location>
    <ligand>
        <name>ATP</name>
        <dbReference type="ChEBI" id="CHEBI:30616"/>
    </ligand>
</feature>
<dbReference type="EC" id="2.7.7.108" evidence="8"/>
<reference evidence="10" key="1">
    <citation type="submission" date="2017-04" db="EMBL/GenBank/DDBJ databases">
        <authorList>
            <person name="Varghese N."/>
            <person name="Submissions S."/>
        </authorList>
    </citation>
    <scope>NUCLEOTIDE SEQUENCE [LARGE SCALE GENOMIC DNA]</scope>
    <source>
        <strain evidence="10">DSM 20463</strain>
    </source>
</reference>
<feature type="binding site" evidence="8">
    <location>
        <position position="229"/>
    </location>
    <ligand>
        <name>Mg(2+)</name>
        <dbReference type="ChEBI" id="CHEBI:18420"/>
    </ligand>
</feature>
<dbReference type="InterPro" id="IPR003846">
    <property type="entry name" value="SelO"/>
</dbReference>
<evidence type="ECO:0000256" key="7">
    <source>
        <dbReference type="ARBA" id="ARBA00022842"/>
    </source>
</evidence>
<name>A0A1W1VCY2_PEPAS</name>
<accession>A0A1W1VCY2</accession>
<dbReference type="EC" id="2.7.7.-" evidence="8"/>
<comment type="similarity">
    <text evidence="1 8">Belongs to the SELO family.</text>
</comment>
<evidence type="ECO:0000256" key="2">
    <source>
        <dbReference type="ARBA" id="ARBA00022679"/>
    </source>
</evidence>
<dbReference type="OrthoDB" id="9773505at2"/>
<dbReference type="PANTHER" id="PTHR12153:SF15">
    <property type="entry name" value="PROTEIN ADENYLYLTRANSFERASE SELO, MITOCHONDRIAL"/>
    <property type="match status" value="1"/>
</dbReference>
<feature type="binding site" evidence="8">
    <location>
        <position position="98"/>
    </location>
    <ligand>
        <name>ATP</name>
        <dbReference type="ChEBI" id="CHEBI:30616"/>
    </ligand>
</feature>
<feature type="binding site" evidence="8">
    <location>
        <position position="156"/>
    </location>
    <ligand>
        <name>ATP</name>
        <dbReference type="ChEBI" id="CHEBI:30616"/>
    </ligand>
</feature>
<keyword evidence="3 8" id="KW-0548">Nucleotidyltransferase</keyword>
<feature type="binding site" evidence="8">
    <location>
        <position position="99"/>
    </location>
    <ligand>
        <name>ATP</name>
        <dbReference type="ChEBI" id="CHEBI:30616"/>
    </ligand>
</feature>
<comment type="catalytic activity">
    <reaction evidence="8">
        <text>L-seryl-[protein] + UTP = O-(5'-uridylyl)-L-seryl-[protein] + diphosphate</text>
        <dbReference type="Rhea" id="RHEA:64604"/>
        <dbReference type="Rhea" id="RHEA-COMP:9863"/>
        <dbReference type="Rhea" id="RHEA-COMP:16635"/>
        <dbReference type="ChEBI" id="CHEBI:29999"/>
        <dbReference type="ChEBI" id="CHEBI:33019"/>
        <dbReference type="ChEBI" id="CHEBI:46398"/>
        <dbReference type="ChEBI" id="CHEBI:156051"/>
    </reaction>
</comment>
<feature type="binding site" evidence="8">
    <location>
        <position position="68"/>
    </location>
    <ligand>
        <name>ATP</name>
        <dbReference type="ChEBI" id="CHEBI:30616"/>
    </ligand>
</feature>
<evidence type="ECO:0000256" key="8">
    <source>
        <dbReference type="HAMAP-Rule" id="MF_00692"/>
    </source>
</evidence>
<evidence type="ECO:0000256" key="3">
    <source>
        <dbReference type="ARBA" id="ARBA00022695"/>
    </source>
</evidence>
<dbReference type="Pfam" id="PF02696">
    <property type="entry name" value="SelO"/>
    <property type="match status" value="1"/>
</dbReference>
<evidence type="ECO:0000313" key="9">
    <source>
        <dbReference type="EMBL" id="SMB91228.1"/>
    </source>
</evidence>
<keyword evidence="8" id="KW-0464">Manganese</keyword>
<dbReference type="GO" id="GO:0000287">
    <property type="term" value="F:magnesium ion binding"/>
    <property type="evidence" value="ECO:0007669"/>
    <property type="project" value="UniProtKB-UniRule"/>
</dbReference>
<dbReference type="AlphaFoldDB" id="A0A1W1VCY2"/>
<feature type="active site" description="Proton acceptor" evidence="8">
    <location>
        <position position="219"/>
    </location>
</feature>